<dbReference type="Proteomes" id="UP000242715">
    <property type="component" value="Unassembled WGS sequence"/>
</dbReference>
<organism evidence="1 2">
    <name type="scientific">Trifolium subterraneum</name>
    <name type="common">Subterranean clover</name>
    <dbReference type="NCBI Taxonomy" id="3900"/>
    <lineage>
        <taxon>Eukaryota</taxon>
        <taxon>Viridiplantae</taxon>
        <taxon>Streptophyta</taxon>
        <taxon>Embryophyta</taxon>
        <taxon>Tracheophyta</taxon>
        <taxon>Spermatophyta</taxon>
        <taxon>Magnoliopsida</taxon>
        <taxon>eudicotyledons</taxon>
        <taxon>Gunneridae</taxon>
        <taxon>Pentapetalae</taxon>
        <taxon>rosids</taxon>
        <taxon>fabids</taxon>
        <taxon>Fabales</taxon>
        <taxon>Fabaceae</taxon>
        <taxon>Papilionoideae</taxon>
        <taxon>50 kb inversion clade</taxon>
        <taxon>NPAAA clade</taxon>
        <taxon>Hologalegina</taxon>
        <taxon>IRL clade</taxon>
        <taxon>Trifolieae</taxon>
        <taxon>Trifolium</taxon>
    </lineage>
</organism>
<evidence type="ECO:0000313" key="1">
    <source>
        <dbReference type="EMBL" id="GAU18463.1"/>
    </source>
</evidence>
<evidence type="ECO:0000313" key="2">
    <source>
        <dbReference type="Proteomes" id="UP000242715"/>
    </source>
</evidence>
<proteinExistence type="predicted"/>
<reference evidence="2" key="1">
    <citation type="journal article" date="2017" name="Front. Plant Sci.">
        <title>Climate Clever Clovers: New Paradigm to Reduce the Environmental Footprint of Ruminants by Breeding Low Methanogenic Forages Utilizing Haplotype Variation.</title>
        <authorList>
            <person name="Kaur P."/>
            <person name="Appels R."/>
            <person name="Bayer P.E."/>
            <person name="Keeble-Gagnere G."/>
            <person name="Wang J."/>
            <person name="Hirakawa H."/>
            <person name="Shirasawa K."/>
            <person name="Vercoe P."/>
            <person name="Stefanova K."/>
            <person name="Durmic Z."/>
            <person name="Nichols P."/>
            <person name="Revell C."/>
            <person name="Isobe S.N."/>
            <person name="Edwards D."/>
            <person name="Erskine W."/>
        </authorList>
    </citation>
    <scope>NUCLEOTIDE SEQUENCE [LARGE SCALE GENOMIC DNA]</scope>
    <source>
        <strain evidence="2">cv. Daliak</strain>
    </source>
</reference>
<dbReference type="AlphaFoldDB" id="A0A2Z6M8M7"/>
<gene>
    <name evidence="1" type="ORF">TSUD_366460</name>
</gene>
<accession>A0A2Z6M8M7</accession>
<dbReference type="EMBL" id="DF973184">
    <property type="protein sequence ID" value="GAU18463.1"/>
    <property type="molecule type" value="Genomic_DNA"/>
</dbReference>
<sequence>MASYQHHHHLDDPQCWFSHKTFSPHCTTSKPVVLQQTQNHILKVTFFLSSVRNKDNNMHTEKGWKKGSLLERNDQDAVDLCTFLPPKSHKTKKRSKRFVDDADVRDVAQSLLVMSRGKSLYVDADNQPRYGKRLKLSH</sequence>
<name>A0A2Z6M8M7_TRISU</name>
<keyword evidence="2" id="KW-1185">Reference proteome</keyword>
<dbReference type="OrthoDB" id="8922241at2759"/>
<protein>
    <submittedName>
        <fullName evidence="1">Uncharacterized protein</fullName>
    </submittedName>
</protein>